<comment type="caution">
    <text evidence="5">The sequence shown here is derived from an EMBL/GenBank/DDBJ whole genome shotgun (WGS) entry which is preliminary data.</text>
</comment>
<keyword evidence="3" id="KW-0472">Membrane</keyword>
<feature type="domain" description="PH" evidence="4">
    <location>
        <begin position="1"/>
        <end position="105"/>
    </location>
</feature>
<evidence type="ECO:0000256" key="2">
    <source>
        <dbReference type="SAM" id="MobiDB-lite"/>
    </source>
</evidence>
<organism evidence="5 6">
    <name type="scientific">Reticulomyxa filosa</name>
    <dbReference type="NCBI Taxonomy" id="46433"/>
    <lineage>
        <taxon>Eukaryota</taxon>
        <taxon>Sar</taxon>
        <taxon>Rhizaria</taxon>
        <taxon>Retaria</taxon>
        <taxon>Foraminifera</taxon>
        <taxon>Monothalamids</taxon>
        <taxon>Reticulomyxidae</taxon>
        <taxon>Reticulomyxa</taxon>
    </lineage>
</organism>
<keyword evidence="1" id="KW-0175">Coiled coil</keyword>
<dbReference type="Gene3D" id="2.30.29.30">
    <property type="entry name" value="Pleckstrin-homology domain (PH domain)/Phosphotyrosine-binding domain (PTB)"/>
    <property type="match status" value="1"/>
</dbReference>
<evidence type="ECO:0000256" key="3">
    <source>
        <dbReference type="SAM" id="Phobius"/>
    </source>
</evidence>
<dbReference type="InterPro" id="IPR001849">
    <property type="entry name" value="PH_domain"/>
</dbReference>
<feature type="compositionally biased region" description="Basic and acidic residues" evidence="2">
    <location>
        <begin position="191"/>
        <end position="201"/>
    </location>
</feature>
<accession>X6MM71</accession>
<feature type="region of interest" description="Disordered" evidence="2">
    <location>
        <begin position="170"/>
        <end position="218"/>
    </location>
</feature>
<feature type="non-terminal residue" evidence="5">
    <location>
        <position position="1"/>
    </location>
</feature>
<dbReference type="EMBL" id="ASPP01019801">
    <property type="protein sequence ID" value="ETO14751.1"/>
    <property type="molecule type" value="Genomic_DNA"/>
</dbReference>
<feature type="coiled-coil region" evidence="1">
    <location>
        <begin position="236"/>
        <end position="337"/>
    </location>
</feature>
<gene>
    <name evidence="5" type="ORF">RFI_22615</name>
</gene>
<protein>
    <recommendedName>
        <fullName evidence="4">PH domain-containing protein</fullName>
    </recommendedName>
</protein>
<evidence type="ECO:0000259" key="4">
    <source>
        <dbReference type="PROSITE" id="PS50003"/>
    </source>
</evidence>
<dbReference type="Proteomes" id="UP000023152">
    <property type="component" value="Unassembled WGS sequence"/>
</dbReference>
<feature type="transmembrane region" description="Helical" evidence="3">
    <location>
        <begin position="401"/>
        <end position="420"/>
    </location>
</feature>
<dbReference type="InterPro" id="IPR011993">
    <property type="entry name" value="PH-like_dom_sf"/>
</dbReference>
<keyword evidence="6" id="KW-1185">Reference proteome</keyword>
<dbReference type="AlphaFoldDB" id="X6MM71"/>
<dbReference type="SMART" id="SM00233">
    <property type="entry name" value="PH"/>
    <property type="match status" value="1"/>
</dbReference>
<reference evidence="5 6" key="1">
    <citation type="journal article" date="2013" name="Curr. Biol.">
        <title>The Genome of the Foraminiferan Reticulomyxa filosa.</title>
        <authorList>
            <person name="Glockner G."/>
            <person name="Hulsmann N."/>
            <person name="Schleicher M."/>
            <person name="Noegel A.A."/>
            <person name="Eichinger L."/>
            <person name="Gallinger C."/>
            <person name="Pawlowski J."/>
            <person name="Sierra R."/>
            <person name="Euteneuer U."/>
            <person name="Pillet L."/>
            <person name="Moustafa A."/>
            <person name="Platzer M."/>
            <person name="Groth M."/>
            <person name="Szafranski K."/>
            <person name="Schliwa M."/>
        </authorList>
    </citation>
    <scope>NUCLEOTIDE SEQUENCE [LARGE SCALE GENOMIC DNA]</scope>
</reference>
<feature type="transmembrane region" description="Helical" evidence="3">
    <location>
        <begin position="127"/>
        <end position="150"/>
    </location>
</feature>
<dbReference type="PROSITE" id="PS50003">
    <property type="entry name" value="PH_DOMAIN"/>
    <property type="match status" value="1"/>
</dbReference>
<name>X6MM71_RETFI</name>
<evidence type="ECO:0000313" key="6">
    <source>
        <dbReference type="Proteomes" id="UP000023152"/>
    </source>
</evidence>
<keyword evidence="3" id="KW-0812">Transmembrane</keyword>
<dbReference type="Pfam" id="PF00169">
    <property type="entry name" value="PH"/>
    <property type="match status" value="1"/>
</dbReference>
<dbReference type="SUPFAM" id="SSF50729">
    <property type="entry name" value="PH domain-like"/>
    <property type="match status" value="1"/>
</dbReference>
<sequence length="493" mass="58132">KSEQVHKYNDRWCVLFPSFLLYYKSEISPGKKKDLAEVNHPMGTIHLKNYHLRVRKDRKKCDFTLVPHKTAITYGFAMQDMKVRFRCQNSAILNDWINALRKSVEAATTGYITYGYTNKSLYMYTYIYIYIYIYVYICAGSYVAFVCLFFRLEEVRDKFLGDELGGVSMTANEENKQRQEQNSGDVSGHAKNGENRDKDADVAPSQQQHWSLDDDTPFETTDSNKVTKKIITIEDVRKMIDDKQSTEDKLKVKENQLLSMKNELEQVEQRLQSQMDELKLKKEAHTKELNDLENKLRESEEQRKESSQICSNLNKDIIAKEAAIRDLQVKVHKQEENNQTFQSYAVTMEQWNVRLRKMTMDELHRINPNFHITKLIEICAKSCQQTRQELSHLYDEHTFPLVYIYICIYIYIYIYIFFFLDKKSFCVCYNSNSQFHLVILLSPIFKSTLIGRVMENYKSLAGYYVNIVEKDAQLEGEMDEMKTEMEKNARVYL</sequence>
<evidence type="ECO:0000313" key="5">
    <source>
        <dbReference type="EMBL" id="ETO14751.1"/>
    </source>
</evidence>
<keyword evidence="3" id="KW-1133">Transmembrane helix</keyword>
<evidence type="ECO:0000256" key="1">
    <source>
        <dbReference type="SAM" id="Coils"/>
    </source>
</evidence>
<proteinExistence type="predicted"/>